<dbReference type="EMBL" id="FONV01000028">
    <property type="protein sequence ID" value="SFF88560.1"/>
    <property type="molecule type" value="Genomic_DNA"/>
</dbReference>
<dbReference type="Proteomes" id="UP000199645">
    <property type="component" value="Unassembled WGS sequence"/>
</dbReference>
<dbReference type="GO" id="GO:0005525">
    <property type="term" value="F:GTP binding"/>
    <property type="evidence" value="ECO:0007669"/>
    <property type="project" value="InterPro"/>
</dbReference>
<evidence type="ECO:0000313" key="3">
    <source>
        <dbReference type="Proteomes" id="UP000199645"/>
    </source>
</evidence>
<evidence type="ECO:0000259" key="1">
    <source>
        <dbReference type="Pfam" id="PF01926"/>
    </source>
</evidence>
<dbReference type="AlphaFoldDB" id="A0A1I2MCA4"/>
<dbReference type="Pfam" id="PF01926">
    <property type="entry name" value="MMR_HSR1"/>
    <property type="match status" value="1"/>
</dbReference>
<reference evidence="2 3" key="1">
    <citation type="submission" date="2016-10" db="EMBL/GenBank/DDBJ databases">
        <authorList>
            <person name="de Groot N.N."/>
        </authorList>
    </citation>
    <scope>NUCLEOTIDE SEQUENCE [LARGE SCALE GENOMIC DNA]</scope>
    <source>
        <strain evidence="2 3">DSM 43019</strain>
    </source>
</reference>
<proteinExistence type="predicted"/>
<dbReference type="PANTHER" id="PTHR42714:SF2">
    <property type="entry name" value="TRNA MODIFICATION GTPASE GTPBP3, MITOCHONDRIAL"/>
    <property type="match status" value="1"/>
</dbReference>
<sequence length="365" mass="39761">MDELSDLQRALSAALDDSTTLTMMLVGKSGVGKSTLVNAIFGREVAEVGVGGPVTGHITRHGLPGVPLVLYDTPGIELGRSAADVLDEIARHIRELQRGEQRDRLHFVLFCVRSWDGRFEQFEIDLVGRLAAEVPVFLVLTQCPAADDPAVSALAAHLDGLDLPVAEGRAFPVLAEPRTIGSMVLPAWGVAELAAAISRELPEAARRTLAAYQRVSSELRTAEGHEVIDRAVRMARAVALRPHIAIDDELRHVQAAMVARLMAVMNVDLDPAVVTLVVVEVAARLQFAWDYLAQPWVVLVRLLPSQRARAAEEATRRLGERMLDRCADIARRRMAGEELTPAQISWTLTKALSIEHLGSALTAER</sequence>
<dbReference type="SUPFAM" id="SSF52540">
    <property type="entry name" value="P-loop containing nucleoside triphosphate hydrolases"/>
    <property type="match status" value="2"/>
</dbReference>
<accession>A0A1I2MCA4</accession>
<organism evidence="2 3">
    <name type="scientific">Actinoplanes philippinensis</name>
    <dbReference type="NCBI Taxonomy" id="35752"/>
    <lineage>
        <taxon>Bacteria</taxon>
        <taxon>Bacillati</taxon>
        <taxon>Actinomycetota</taxon>
        <taxon>Actinomycetes</taxon>
        <taxon>Micromonosporales</taxon>
        <taxon>Micromonosporaceae</taxon>
        <taxon>Actinoplanes</taxon>
    </lineage>
</organism>
<dbReference type="Gene3D" id="3.40.50.300">
    <property type="entry name" value="P-loop containing nucleotide triphosphate hydrolases"/>
    <property type="match status" value="1"/>
</dbReference>
<dbReference type="GO" id="GO:0005737">
    <property type="term" value="C:cytoplasm"/>
    <property type="evidence" value="ECO:0007669"/>
    <property type="project" value="TreeGrafter"/>
</dbReference>
<dbReference type="PANTHER" id="PTHR42714">
    <property type="entry name" value="TRNA MODIFICATION GTPASE GTPBP3"/>
    <property type="match status" value="1"/>
</dbReference>
<dbReference type="GO" id="GO:0030488">
    <property type="term" value="P:tRNA methylation"/>
    <property type="evidence" value="ECO:0007669"/>
    <property type="project" value="TreeGrafter"/>
</dbReference>
<keyword evidence="3" id="KW-1185">Reference proteome</keyword>
<dbReference type="STRING" id="35752.SAMN05421541_1288"/>
<feature type="domain" description="G" evidence="1">
    <location>
        <begin position="23"/>
        <end position="141"/>
    </location>
</feature>
<dbReference type="InterPro" id="IPR027417">
    <property type="entry name" value="P-loop_NTPase"/>
</dbReference>
<dbReference type="InterPro" id="IPR006073">
    <property type="entry name" value="GTP-bd"/>
</dbReference>
<dbReference type="OrthoDB" id="6197209at2"/>
<dbReference type="GO" id="GO:0002098">
    <property type="term" value="P:tRNA wobble uridine modification"/>
    <property type="evidence" value="ECO:0007669"/>
    <property type="project" value="TreeGrafter"/>
</dbReference>
<dbReference type="CDD" id="cd00882">
    <property type="entry name" value="Ras_like_GTPase"/>
    <property type="match status" value="1"/>
</dbReference>
<evidence type="ECO:0000313" key="2">
    <source>
        <dbReference type="EMBL" id="SFF88560.1"/>
    </source>
</evidence>
<gene>
    <name evidence="2" type="ORF">SAMN05421541_1288</name>
</gene>
<protein>
    <submittedName>
        <fullName evidence="2">Predicted GTPase</fullName>
    </submittedName>
</protein>
<name>A0A1I2MCA4_9ACTN</name>
<dbReference type="RefSeq" id="WP_093621885.1">
    <property type="nucleotide sequence ID" value="NZ_BOMT01000023.1"/>
</dbReference>